<evidence type="ECO:0000256" key="2">
    <source>
        <dbReference type="SAM" id="MobiDB-lite"/>
    </source>
</evidence>
<dbReference type="Proteomes" id="UP000410492">
    <property type="component" value="Unassembled WGS sequence"/>
</dbReference>
<feature type="compositionally biased region" description="Polar residues" evidence="2">
    <location>
        <begin position="29"/>
        <end position="55"/>
    </location>
</feature>
<reference evidence="3 4" key="1">
    <citation type="submission" date="2019-01" db="EMBL/GenBank/DDBJ databases">
        <authorList>
            <person name="Sayadi A."/>
        </authorList>
    </citation>
    <scope>NUCLEOTIDE SEQUENCE [LARGE SCALE GENOMIC DNA]</scope>
</reference>
<evidence type="ECO:0000313" key="3">
    <source>
        <dbReference type="EMBL" id="VEN62002.1"/>
    </source>
</evidence>
<organism evidence="3 4">
    <name type="scientific">Callosobruchus maculatus</name>
    <name type="common">Southern cowpea weevil</name>
    <name type="synonym">Pulse bruchid</name>
    <dbReference type="NCBI Taxonomy" id="64391"/>
    <lineage>
        <taxon>Eukaryota</taxon>
        <taxon>Metazoa</taxon>
        <taxon>Ecdysozoa</taxon>
        <taxon>Arthropoda</taxon>
        <taxon>Hexapoda</taxon>
        <taxon>Insecta</taxon>
        <taxon>Pterygota</taxon>
        <taxon>Neoptera</taxon>
        <taxon>Endopterygota</taxon>
        <taxon>Coleoptera</taxon>
        <taxon>Polyphaga</taxon>
        <taxon>Cucujiformia</taxon>
        <taxon>Chrysomeloidea</taxon>
        <taxon>Chrysomelidae</taxon>
        <taxon>Bruchinae</taxon>
        <taxon>Bruchini</taxon>
        <taxon>Callosobruchus</taxon>
    </lineage>
</organism>
<evidence type="ECO:0000256" key="1">
    <source>
        <dbReference type="SAM" id="Coils"/>
    </source>
</evidence>
<gene>
    <name evidence="3" type="ORF">CALMAC_LOCUS19255</name>
</gene>
<feature type="coiled-coil region" evidence="1">
    <location>
        <begin position="343"/>
        <end position="464"/>
    </location>
</feature>
<sequence length="537" mass="61323">MCCEEMYDSDDYDFTPSNSSKLASLFGTSGTSQEDVNNSLTYTAPKQPKNSTSSNTHKEDENKSKVHTTAVIAKIVSLWKLENEQYKCLGKHGLAIIGSTDLGIYELIAYKEKTNIIIRIRLCQTFCYYNQQNNFSSFYDSNSQNWLVKFDNNDQKQFSDILSQYGTKVIEKTIEEGKNEVDSKIIKPDLLPKPEIYSSESKTTEDQQSDNSESVKRANILHRIAKMGQQVISKPLGHSSELSDSEQEEPEIDKKTSPLRRHKKVTHSALSPVHASRQVVVESQYMPPQNYLPSDSFSQFLIAQNTELKIHLANISTKLDNLSIGQNQSQYKNSDESALKSRIKILELMNENLQTALAKSKKKFEVLQSGCQENIKSTNRVLELEENIKRLTLEMENVKKHELALTEDLQNQIKAQEKMIINQKARIKDLEDQCVECQQKQNSNAELEATISSLKKELALLKEKTDENHFKGRINVVKVEDMVKQHMSSMFQTIVSNFQEAEQYSTSDIQSKVAKELRKATFKIIDDYKHLADSEEE</sequence>
<dbReference type="AlphaFoldDB" id="A0A653DP57"/>
<feature type="compositionally biased region" description="Basic residues" evidence="2">
    <location>
        <begin position="257"/>
        <end position="266"/>
    </location>
</feature>
<evidence type="ECO:0000313" key="4">
    <source>
        <dbReference type="Proteomes" id="UP000410492"/>
    </source>
</evidence>
<feature type="region of interest" description="Disordered" evidence="2">
    <location>
        <begin position="29"/>
        <end position="64"/>
    </location>
</feature>
<dbReference type="PANTHER" id="PTHR44927:SF1">
    <property type="entry name" value="FK506-BINDING PROTEIN 15"/>
    <property type="match status" value="1"/>
</dbReference>
<keyword evidence="4" id="KW-1185">Reference proteome</keyword>
<dbReference type="OrthoDB" id="5842926at2759"/>
<proteinExistence type="predicted"/>
<feature type="region of interest" description="Disordered" evidence="2">
    <location>
        <begin position="236"/>
        <end position="270"/>
    </location>
</feature>
<dbReference type="EMBL" id="CAACVG010013578">
    <property type="protein sequence ID" value="VEN62002.1"/>
    <property type="molecule type" value="Genomic_DNA"/>
</dbReference>
<protein>
    <recommendedName>
        <fullName evidence="5">WH1 domain-containing protein</fullName>
    </recommendedName>
</protein>
<evidence type="ECO:0008006" key="5">
    <source>
        <dbReference type="Google" id="ProtNLM"/>
    </source>
</evidence>
<keyword evidence="1" id="KW-0175">Coiled coil</keyword>
<dbReference type="PANTHER" id="PTHR44927">
    <property type="entry name" value="FK506-BINDING PROTEIN 15"/>
    <property type="match status" value="1"/>
</dbReference>
<accession>A0A653DP57</accession>
<name>A0A653DP57_CALMS</name>